<dbReference type="PANTHER" id="PTHR22753:SF14">
    <property type="entry name" value="MONOACYLGLYCEROL_DIACYLGLYCEROL O-ACYLTRANSFERASE"/>
    <property type="match status" value="1"/>
</dbReference>
<protein>
    <recommendedName>
        <fullName evidence="1">AB hydrolase-1 domain-containing protein</fullName>
    </recommendedName>
</protein>
<dbReference type="InterPro" id="IPR018202">
    <property type="entry name" value="Ser_caboxypep_ser_AS"/>
</dbReference>
<dbReference type="eggNOG" id="ENOG502S7E7">
    <property type="taxonomic scope" value="Eukaryota"/>
</dbReference>
<evidence type="ECO:0000313" key="2">
    <source>
        <dbReference type="EMBL" id="EGB03868.1"/>
    </source>
</evidence>
<keyword evidence="3" id="KW-1185">Reference proteome</keyword>
<dbReference type="GO" id="GO:0004185">
    <property type="term" value="F:serine-type carboxypeptidase activity"/>
    <property type="evidence" value="ECO:0007669"/>
    <property type="project" value="InterPro"/>
</dbReference>
<dbReference type="RefSeq" id="XP_009041420.1">
    <property type="nucleotide sequence ID" value="XM_009043172.1"/>
</dbReference>
<evidence type="ECO:0000313" key="3">
    <source>
        <dbReference type="Proteomes" id="UP000002729"/>
    </source>
</evidence>
<dbReference type="Proteomes" id="UP000002729">
    <property type="component" value="Unassembled WGS sequence"/>
</dbReference>
<dbReference type="GeneID" id="20226365"/>
<feature type="domain" description="AB hydrolase-1" evidence="1">
    <location>
        <begin position="69"/>
        <end position="299"/>
    </location>
</feature>
<dbReference type="InterPro" id="IPR029058">
    <property type="entry name" value="AB_hydrolase_fold"/>
</dbReference>
<dbReference type="Gene3D" id="3.40.50.1820">
    <property type="entry name" value="alpha/beta hydrolase"/>
    <property type="match status" value="1"/>
</dbReference>
<dbReference type="OrthoDB" id="44277at2759"/>
<dbReference type="EMBL" id="GL833159">
    <property type="protein sequence ID" value="EGB03868.1"/>
    <property type="molecule type" value="Genomic_DNA"/>
</dbReference>
<accession>F0YM12</accession>
<sequence length="317" mass="34109">MHNVLVILITTTAAFTPSKPSQYAWTSTTYGVWFDPLVEFGYDVPRQNEKPLLLYLPPLEGNCLAAFAQFPKLGADYDVLALSPRAGDTGAASDWRGSVDAVAAFVRHESKTRDVYVCGESYGGCQALAVGIAAKPKGVVAVNPATSFGRSDLTELAERMKTMSNLEFAITSITLLATRVGDPTQTRTILSTLWDNPMKDPKRCPPALAAYFERVLPPFVEGFNAPRPFFEARLAALGIGAAELENTLASLDAPLLVVAGDVDRLVGSAEEAPRIASVVRDTTIHVVHGAGHSGTLDQRCDLREVMADWRGGLELCV</sequence>
<name>F0YM12_AURAN</name>
<dbReference type="KEGG" id="aaf:AURANDRAFT_67675"/>
<evidence type="ECO:0000259" key="1">
    <source>
        <dbReference type="Pfam" id="PF12697"/>
    </source>
</evidence>
<dbReference type="GO" id="GO:0016020">
    <property type="term" value="C:membrane"/>
    <property type="evidence" value="ECO:0007669"/>
    <property type="project" value="TreeGrafter"/>
</dbReference>
<dbReference type="Pfam" id="PF12697">
    <property type="entry name" value="Abhydrolase_6"/>
    <property type="match status" value="1"/>
</dbReference>
<dbReference type="InterPro" id="IPR000073">
    <property type="entry name" value="AB_hydrolase_1"/>
</dbReference>
<dbReference type="AlphaFoldDB" id="F0YM12"/>
<reference evidence="2 3" key="1">
    <citation type="journal article" date="2011" name="Proc. Natl. Acad. Sci. U.S.A.">
        <title>Niche of harmful alga Aureococcus anophagefferens revealed through ecogenomics.</title>
        <authorList>
            <person name="Gobler C.J."/>
            <person name="Berry D.L."/>
            <person name="Dyhrman S.T."/>
            <person name="Wilhelm S.W."/>
            <person name="Salamov A."/>
            <person name="Lobanov A.V."/>
            <person name="Zhang Y."/>
            <person name="Collier J.L."/>
            <person name="Wurch L.L."/>
            <person name="Kustka A.B."/>
            <person name="Dill B.D."/>
            <person name="Shah M."/>
            <person name="VerBerkmoes N.C."/>
            <person name="Kuo A."/>
            <person name="Terry A."/>
            <person name="Pangilinan J."/>
            <person name="Lindquist E.A."/>
            <person name="Lucas S."/>
            <person name="Paulsen I.T."/>
            <person name="Hattenrath-Lehmann T.K."/>
            <person name="Talmage S.C."/>
            <person name="Walker E.A."/>
            <person name="Koch F."/>
            <person name="Burson A.M."/>
            <person name="Marcoval M.A."/>
            <person name="Tang Y.Z."/>
            <person name="Lecleir G.R."/>
            <person name="Coyne K.J."/>
            <person name="Berg G.M."/>
            <person name="Bertrand E.M."/>
            <person name="Saito M.A."/>
            <person name="Gladyshev V.N."/>
            <person name="Grigoriev I.V."/>
        </authorList>
    </citation>
    <scope>NUCLEOTIDE SEQUENCE [LARGE SCALE GENOMIC DNA]</scope>
    <source>
        <strain evidence="3">CCMP 1984</strain>
    </source>
</reference>
<gene>
    <name evidence="2" type="ORF">AURANDRAFT_67675</name>
</gene>
<dbReference type="PANTHER" id="PTHR22753">
    <property type="entry name" value="TRANSMEMBRANE PROTEIN 68"/>
    <property type="match status" value="1"/>
</dbReference>
<dbReference type="PROSITE" id="PS00131">
    <property type="entry name" value="CARBOXYPEPT_SER_SER"/>
    <property type="match status" value="1"/>
</dbReference>
<proteinExistence type="predicted"/>
<dbReference type="SUPFAM" id="SSF53474">
    <property type="entry name" value="alpha/beta-Hydrolases"/>
    <property type="match status" value="1"/>
</dbReference>
<dbReference type="InParanoid" id="F0YM12"/>
<organism evidence="3">
    <name type="scientific">Aureococcus anophagefferens</name>
    <name type="common">Harmful bloom alga</name>
    <dbReference type="NCBI Taxonomy" id="44056"/>
    <lineage>
        <taxon>Eukaryota</taxon>
        <taxon>Sar</taxon>
        <taxon>Stramenopiles</taxon>
        <taxon>Ochrophyta</taxon>
        <taxon>Pelagophyceae</taxon>
        <taxon>Pelagomonadales</taxon>
        <taxon>Pelagomonadaceae</taxon>
        <taxon>Aureococcus</taxon>
    </lineage>
</organism>